<organism evidence="1 2">
    <name type="scientific">Trema orientale</name>
    <name type="common">Charcoal tree</name>
    <name type="synonym">Celtis orientalis</name>
    <dbReference type="NCBI Taxonomy" id="63057"/>
    <lineage>
        <taxon>Eukaryota</taxon>
        <taxon>Viridiplantae</taxon>
        <taxon>Streptophyta</taxon>
        <taxon>Embryophyta</taxon>
        <taxon>Tracheophyta</taxon>
        <taxon>Spermatophyta</taxon>
        <taxon>Magnoliopsida</taxon>
        <taxon>eudicotyledons</taxon>
        <taxon>Gunneridae</taxon>
        <taxon>Pentapetalae</taxon>
        <taxon>rosids</taxon>
        <taxon>fabids</taxon>
        <taxon>Rosales</taxon>
        <taxon>Cannabaceae</taxon>
        <taxon>Trema</taxon>
    </lineage>
</organism>
<protein>
    <recommendedName>
        <fullName evidence="3">Reverse transcriptase zinc-binding domain-containing protein</fullName>
    </recommendedName>
</protein>
<name>A0A2P5ESA4_TREOI</name>
<dbReference type="EMBL" id="JXTC01000106">
    <property type="protein sequence ID" value="PON88430.1"/>
    <property type="molecule type" value="Genomic_DNA"/>
</dbReference>
<reference evidence="2" key="1">
    <citation type="submission" date="2016-06" db="EMBL/GenBank/DDBJ databases">
        <title>Parallel loss of symbiosis genes in relatives of nitrogen-fixing non-legume Parasponia.</title>
        <authorList>
            <person name="Van Velzen R."/>
            <person name="Holmer R."/>
            <person name="Bu F."/>
            <person name="Rutten L."/>
            <person name="Van Zeijl A."/>
            <person name="Liu W."/>
            <person name="Santuari L."/>
            <person name="Cao Q."/>
            <person name="Sharma T."/>
            <person name="Shen D."/>
            <person name="Roswanjaya Y."/>
            <person name="Wardhani T."/>
            <person name="Kalhor M.S."/>
            <person name="Jansen J."/>
            <person name="Van den Hoogen J."/>
            <person name="Gungor B."/>
            <person name="Hartog M."/>
            <person name="Hontelez J."/>
            <person name="Verver J."/>
            <person name="Yang W.-C."/>
            <person name="Schijlen E."/>
            <person name="Repin R."/>
            <person name="Schilthuizen M."/>
            <person name="Schranz E."/>
            <person name="Heidstra R."/>
            <person name="Miyata K."/>
            <person name="Fedorova E."/>
            <person name="Kohlen W."/>
            <person name="Bisseling T."/>
            <person name="Smit S."/>
            <person name="Geurts R."/>
        </authorList>
    </citation>
    <scope>NUCLEOTIDE SEQUENCE [LARGE SCALE GENOMIC DNA]</scope>
    <source>
        <strain evidence="2">cv. RG33-2</strain>
    </source>
</reference>
<dbReference type="AlphaFoldDB" id="A0A2P5ESA4"/>
<comment type="caution">
    <text evidence="1">The sequence shown here is derived from an EMBL/GenBank/DDBJ whole genome shotgun (WGS) entry which is preliminary data.</text>
</comment>
<evidence type="ECO:0000313" key="2">
    <source>
        <dbReference type="Proteomes" id="UP000237000"/>
    </source>
</evidence>
<dbReference type="InParanoid" id="A0A2P5ESA4"/>
<evidence type="ECO:0008006" key="3">
    <source>
        <dbReference type="Google" id="ProtNLM"/>
    </source>
</evidence>
<sequence length="146" mass="16923">MILWVVWFERNRIFHGEVPTRASMIVEVMLDLLHSFHKFFDSARQLVSVLARNACWTKPLMGSLKLNIDAVVRKWTGWDGIGSVIRDLEGTALACFSKLIKGSWWKTVSCSPLKKDLPSLFVTIFKLAWWRVMRYGLFKVSNTNFL</sequence>
<gene>
    <name evidence="1" type="ORF">TorRG33x02_157960</name>
</gene>
<evidence type="ECO:0000313" key="1">
    <source>
        <dbReference type="EMBL" id="PON88430.1"/>
    </source>
</evidence>
<proteinExistence type="predicted"/>
<accession>A0A2P5ESA4</accession>
<keyword evidence="2" id="KW-1185">Reference proteome</keyword>
<dbReference type="Proteomes" id="UP000237000">
    <property type="component" value="Unassembled WGS sequence"/>
</dbReference>
<dbReference type="OrthoDB" id="1906820at2759"/>